<dbReference type="SUPFAM" id="SSF89447">
    <property type="entry name" value="AbrB/MazE/MraZ-like"/>
    <property type="match status" value="1"/>
</dbReference>
<dbReference type="EMBL" id="UFUW01000001">
    <property type="protein sequence ID" value="SUX22848.1"/>
    <property type="molecule type" value="Genomic_DNA"/>
</dbReference>
<dbReference type="Pfam" id="PF04014">
    <property type="entry name" value="MazE_antitoxin"/>
    <property type="match status" value="1"/>
</dbReference>
<dbReference type="RefSeq" id="WP_115611640.1">
    <property type="nucleotide sequence ID" value="NZ_JBHLZC010000005.1"/>
</dbReference>
<dbReference type="SMART" id="SM00966">
    <property type="entry name" value="SpoVT_AbrB"/>
    <property type="match status" value="1"/>
</dbReference>
<dbReference type="OrthoDB" id="9795766at2"/>
<name>A0A381E8G4_9GAMM</name>
<evidence type="ECO:0000313" key="3">
    <source>
        <dbReference type="Proteomes" id="UP000254572"/>
    </source>
</evidence>
<dbReference type="InterPro" id="IPR037914">
    <property type="entry name" value="SpoVT-AbrB_sf"/>
</dbReference>
<evidence type="ECO:0000259" key="1">
    <source>
        <dbReference type="SMART" id="SM00966"/>
    </source>
</evidence>
<keyword evidence="3" id="KW-1185">Reference proteome</keyword>
<sequence length="105" mass="11779">MNFFIHGLYFGKTEPEITMPSITIRKSGNANIVALPKALLEQLGVGIGDHFDVALQDGAIVLSPSRAKVKRLRLEEILKGVTPDTFQTEEDREWMDMRPVGRELL</sequence>
<reference evidence="2 3" key="1">
    <citation type="submission" date="2018-06" db="EMBL/GenBank/DDBJ databases">
        <authorList>
            <consortium name="Pathogen Informatics"/>
            <person name="Doyle S."/>
        </authorList>
    </citation>
    <scope>NUCLEOTIDE SEQUENCE [LARGE SCALE GENOMIC DNA]</scope>
    <source>
        <strain evidence="2 3">NCTC13294</strain>
    </source>
</reference>
<dbReference type="AlphaFoldDB" id="A0A381E8G4"/>
<dbReference type="Gene3D" id="2.10.260.10">
    <property type="match status" value="1"/>
</dbReference>
<gene>
    <name evidence="2" type="primary">pemI</name>
    <name evidence="2" type="ORF">NCTC13294_01355</name>
</gene>
<dbReference type="InterPro" id="IPR007159">
    <property type="entry name" value="SpoVT-AbrB_dom"/>
</dbReference>
<dbReference type="GO" id="GO:0003677">
    <property type="term" value="F:DNA binding"/>
    <property type="evidence" value="ECO:0007669"/>
    <property type="project" value="InterPro"/>
</dbReference>
<proteinExistence type="predicted"/>
<organism evidence="2 3">
    <name type="scientific">Cardiobacterium valvarum</name>
    <dbReference type="NCBI Taxonomy" id="194702"/>
    <lineage>
        <taxon>Bacteria</taxon>
        <taxon>Pseudomonadati</taxon>
        <taxon>Pseudomonadota</taxon>
        <taxon>Gammaproteobacteria</taxon>
        <taxon>Cardiobacteriales</taxon>
        <taxon>Cardiobacteriaceae</taxon>
        <taxon>Cardiobacterium</taxon>
    </lineage>
</organism>
<evidence type="ECO:0000313" key="2">
    <source>
        <dbReference type="EMBL" id="SUX22848.1"/>
    </source>
</evidence>
<accession>A0A381E8G4</accession>
<protein>
    <submittedName>
        <fullName evidence="2">Antitoxin PemI</fullName>
    </submittedName>
</protein>
<feature type="domain" description="SpoVT-AbrB" evidence="1">
    <location>
        <begin position="25"/>
        <end position="70"/>
    </location>
</feature>
<dbReference type="Proteomes" id="UP000254572">
    <property type="component" value="Unassembled WGS sequence"/>
</dbReference>